<dbReference type="PROSITE" id="PS00760">
    <property type="entry name" value="SPASE_I_2"/>
    <property type="match status" value="1"/>
</dbReference>
<dbReference type="PANTHER" id="PTHR43390">
    <property type="entry name" value="SIGNAL PEPTIDASE I"/>
    <property type="match status" value="1"/>
</dbReference>
<proteinExistence type="inferred from homology"/>
<keyword evidence="6" id="KW-0472">Membrane</keyword>
<protein>
    <recommendedName>
        <fullName evidence="4 6">Signal peptidase I</fullName>
        <ecNumber evidence="3 6">3.4.21.89</ecNumber>
    </recommendedName>
</protein>
<sequence length="317" mass="35766">MNWYVIGVILLILGPVLIGLGAKHERKNNEPPQLVQYGFLSAIVGAFILLVQLFSIAAALLIFVLVTGVVWVLDKFVLAKKRGEARPSDWVEYARGFFPVILAVFLLRSFLVEPYQIPSSSMRPGLVVGDFILVNKFAYGIRVPILNNVVIPVGKPQPGDVMVFNYPEKPSIDYIKRVIGTPGDTVEYRGKKLTVNGQPVPTQAAGQLQYAEGVYLIDNQQFTEKLGEHVYNTLQMDVPEVNLAEVRDFPFRENCRYDDEGFSCKVPEGYFFMMGDNRDHSADSRYWGFVPDKYIVGKAFLVWFNFKQLGRIGTKIQ</sequence>
<dbReference type="CDD" id="cd06530">
    <property type="entry name" value="S26_SPase_I"/>
    <property type="match status" value="1"/>
</dbReference>
<organism evidence="8 9">
    <name type="scientific">Jeongeupia chitinilytica</name>
    <dbReference type="NCBI Taxonomy" id="1041641"/>
    <lineage>
        <taxon>Bacteria</taxon>
        <taxon>Pseudomonadati</taxon>
        <taxon>Pseudomonadota</taxon>
        <taxon>Betaproteobacteria</taxon>
        <taxon>Neisseriales</taxon>
        <taxon>Chitinibacteraceae</taxon>
        <taxon>Jeongeupia</taxon>
    </lineage>
</organism>
<accession>A0ABQ3GYM1</accession>
<dbReference type="PROSITE" id="PS00761">
    <property type="entry name" value="SPASE_I_3"/>
    <property type="match status" value="1"/>
</dbReference>
<dbReference type="PANTHER" id="PTHR43390:SF1">
    <property type="entry name" value="CHLOROPLAST PROCESSING PEPTIDASE"/>
    <property type="match status" value="1"/>
</dbReference>
<dbReference type="InterPro" id="IPR019758">
    <property type="entry name" value="Pept_S26A_signal_pept_1_CS"/>
</dbReference>
<dbReference type="SUPFAM" id="SSF51306">
    <property type="entry name" value="LexA/Signal peptidase"/>
    <property type="match status" value="1"/>
</dbReference>
<dbReference type="Proteomes" id="UP000604737">
    <property type="component" value="Unassembled WGS sequence"/>
</dbReference>
<reference evidence="9" key="1">
    <citation type="journal article" date="2019" name="Int. J. Syst. Evol. Microbiol.">
        <title>The Global Catalogue of Microorganisms (GCM) 10K type strain sequencing project: providing services to taxonomists for standard genome sequencing and annotation.</title>
        <authorList>
            <consortium name="The Broad Institute Genomics Platform"/>
            <consortium name="The Broad Institute Genome Sequencing Center for Infectious Disease"/>
            <person name="Wu L."/>
            <person name="Ma J."/>
        </authorList>
    </citation>
    <scope>NUCLEOTIDE SEQUENCE [LARGE SCALE GENOMIC DNA]</scope>
    <source>
        <strain evidence="9">KCTC 23701</strain>
    </source>
</reference>
<keyword evidence="9" id="KW-1185">Reference proteome</keyword>
<dbReference type="Pfam" id="PF10502">
    <property type="entry name" value="Peptidase_S26"/>
    <property type="match status" value="1"/>
</dbReference>
<comment type="caution">
    <text evidence="6">Lacks conserved residue(s) required for the propagation of feature annotation.</text>
</comment>
<dbReference type="InterPro" id="IPR000223">
    <property type="entry name" value="Pept_S26A_signal_pept_1"/>
</dbReference>
<comment type="caution">
    <text evidence="8">The sequence shown here is derived from an EMBL/GenBank/DDBJ whole genome shotgun (WGS) entry which is preliminary data.</text>
</comment>
<dbReference type="PRINTS" id="PR00727">
    <property type="entry name" value="LEADERPTASE"/>
</dbReference>
<feature type="domain" description="Peptidase S26" evidence="7">
    <location>
        <begin position="91"/>
        <end position="304"/>
    </location>
</feature>
<dbReference type="NCBIfam" id="TIGR02227">
    <property type="entry name" value="sigpep_I_bact"/>
    <property type="match status" value="1"/>
</dbReference>
<keyword evidence="6" id="KW-0812">Transmembrane</keyword>
<dbReference type="InterPro" id="IPR036286">
    <property type="entry name" value="LexA/Signal_pep-like_sf"/>
</dbReference>
<gene>
    <name evidence="8" type="primary">lepB</name>
    <name evidence="8" type="ORF">GCM10007350_09090</name>
</gene>
<feature type="transmembrane region" description="Helical" evidence="6">
    <location>
        <begin position="93"/>
        <end position="111"/>
    </location>
</feature>
<evidence type="ECO:0000313" key="8">
    <source>
        <dbReference type="EMBL" id="GHD58753.1"/>
    </source>
</evidence>
<keyword evidence="5 6" id="KW-0378">Hydrolase</keyword>
<comment type="similarity">
    <text evidence="2 6">Belongs to the peptidase S26 family.</text>
</comment>
<feature type="transmembrane region" description="Helical" evidence="6">
    <location>
        <begin position="34"/>
        <end position="50"/>
    </location>
</feature>
<comment type="catalytic activity">
    <reaction evidence="1 6">
        <text>Cleavage of hydrophobic, N-terminal signal or leader sequences from secreted and periplasmic proteins.</text>
        <dbReference type="EC" id="3.4.21.89"/>
    </reaction>
</comment>
<dbReference type="EC" id="3.4.21.89" evidence="3 6"/>
<keyword evidence="6" id="KW-1133">Transmembrane helix</keyword>
<dbReference type="InterPro" id="IPR019533">
    <property type="entry name" value="Peptidase_S26"/>
</dbReference>
<evidence type="ECO:0000256" key="4">
    <source>
        <dbReference type="ARBA" id="ARBA00019232"/>
    </source>
</evidence>
<dbReference type="Gene3D" id="2.10.109.10">
    <property type="entry name" value="Umud Fragment, subunit A"/>
    <property type="match status" value="1"/>
</dbReference>
<evidence type="ECO:0000256" key="6">
    <source>
        <dbReference type="RuleBase" id="RU362042"/>
    </source>
</evidence>
<evidence type="ECO:0000313" key="9">
    <source>
        <dbReference type="Proteomes" id="UP000604737"/>
    </source>
</evidence>
<dbReference type="InterPro" id="IPR019757">
    <property type="entry name" value="Pept_S26A_signal_pept_1_Lys-AS"/>
</dbReference>
<evidence type="ECO:0000256" key="2">
    <source>
        <dbReference type="ARBA" id="ARBA00009370"/>
    </source>
</evidence>
<dbReference type="EMBL" id="BMYO01000002">
    <property type="protein sequence ID" value="GHD58753.1"/>
    <property type="molecule type" value="Genomic_DNA"/>
</dbReference>
<name>A0ABQ3GYM1_9NEIS</name>
<comment type="subcellular location">
    <subcellularLocation>
        <location evidence="6">Membrane</location>
        <topology evidence="6">Single-pass type II membrane protein</topology>
    </subcellularLocation>
</comment>
<feature type="transmembrane region" description="Helical" evidence="6">
    <location>
        <begin position="56"/>
        <end position="73"/>
    </location>
</feature>
<keyword evidence="6" id="KW-0645">Protease</keyword>
<feature type="transmembrane region" description="Helical" evidence="6">
    <location>
        <begin position="6"/>
        <end position="22"/>
    </location>
</feature>
<evidence type="ECO:0000256" key="5">
    <source>
        <dbReference type="ARBA" id="ARBA00022801"/>
    </source>
</evidence>
<evidence type="ECO:0000256" key="3">
    <source>
        <dbReference type="ARBA" id="ARBA00013208"/>
    </source>
</evidence>
<evidence type="ECO:0000259" key="7">
    <source>
        <dbReference type="Pfam" id="PF10502"/>
    </source>
</evidence>
<dbReference type="RefSeq" id="WP_189458974.1">
    <property type="nucleotide sequence ID" value="NZ_BMYO01000002.1"/>
</dbReference>
<evidence type="ECO:0000256" key="1">
    <source>
        <dbReference type="ARBA" id="ARBA00000677"/>
    </source>
</evidence>